<dbReference type="Proteomes" id="UP001234495">
    <property type="component" value="Unassembled WGS sequence"/>
</dbReference>
<organism evidence="1 2">
    <name type="scientific">Metabacillus malikii</name>
    <dbReference type="NCBI Taxonomy" id="1504265"/>
    <lineage>
        <taxon>Bacteria</taxon>
        <taxon>Bacillati</taxon>
        <taxon>Bacillota</taxon>
        <taxon>Bacilli</taxon>
        <taxon>Bacillales</taxon>
        <taxon>Bacillaceae</taxon>
        <taxon>Metabacillus</taxon>
    </lineage>
</organism>
<dbReference type="EMBL" id="JAUSUD010000024">
    <property type="protein sequence ID" value="MDQ0232746.1"/>
    <property type="molecule type" value="Genomic_DNA"/>
</dbReference>
<comment type="caution">
    <text evidence="1">The sequence shown here is derived from an EMBL/GenBank/DDBJ whole genome shotgun (WGS) entry which is preliminary data.</text>
</comment>
<sequence>MKCFVELPKNIKKTVRYLYQDAPLDKLLEIRKILNDVIDKRLSEQKIRHD</sequence>
<accession>A0ABT9ZLT7</accession>
<keyword evidence="2" id="KW-1185">Reference proteome</keyword>
<gene>
    <name evidence="1" type="ORF">J2S19_004068</name>
</gene>
<protein>
    <submittedName>
        <fullName evidence="1">Uncharacterized protein</fullName>
    </submittedName>
</protein>
<name>A0ABT9ZLT7_9BACI</name>
<reference evidence="1 2" key="1">
    <citation type="submission" date="2023-07" db="EMBL/GenBank/DDBJ databases">
        <title>Genomic Encyclopedia of Type Strains, Phase IV (KMG-IV): sequencing the most valuable type-strain genomes for metagenomic binning, comparative biology and taxonomic classification.</title>
        <authorList>
            <person name="Goeker M."/>
        </authorList>
    </citation>
    <scope>NUCLEOTIDE SEQUENCE [LARGE SCALE GENOMIC DNA]</scope>
    <source>
        <strain evidence="1 2">DSM 29005</strain>
    </source>
</reference>
<dbReference type="RefSeq" id="WP_307345080.1">
    <property type="nucleotide sequence ID" value="NZ_JAUSUD010000024.1"/>
</dbReference>
<evidence type="ECO:0000313" key="2">
    <source>
        <dbReference type="Proteomes" id="UP001234495"/>
    </source>
</evidence>
<proteinExistence type="predicted"/>
<evidence type="ECO:0000313" key="1">
    <source>
        <dbReference type="EMBL" id="MDQ0232746.1"/>
    </source>
</evidence>